<accession>A0A7C3H935</accession>
<evidence type="ECO:0000313" key="10">
    <source>
        <dbReference type="EMBL" id="HFG19117.1"/>
    </source>
</evidence>
<dbReference type="EMBL" id="DSWI01000007">
    <property type="protein sequence ID" value="HFG19117.1"/>
    <property type="molecule type" value="Genomic_DNA"/>
</dbReference>
<dbReference type="PROSITE" id="PS51186">
    <property type="entry name" value="GNAT"/>
    <property type="match status" value="1"/>
</dbReference>
<keyword evidence="5" id="KW-0046">Antibiotic resistance</keyword>
<dbReference type="NCBIfam" id="NF043067">
    <property type="entry name" value="AAC_6p_group_E"/>
    <property type="match status" value="1"/>
</dbReference>
<gene>
    <name evidence="10" type="ORF">ENS82_00145</name>
</gene>
<dbReference type="PANTHER" id="PTHR43877:SF2">
    <property type="entry name" value="AMINOALKYLPHOSPHONATE N-ACETYLTRANSFERASE-RELATED"/>
    <property type="match status" value="1"/>
</dbReference>
<comment type="caution">
    <text evidence="10">The sequence shown here is derived from an EMBL/GenBank/DDBJ whole genome shotgun (WGS) entry which is preliminary data.</text>
</comment>
<evidence type="ECO:0000256" key="4">
    <source>
        <dbReference type="ARBA" id="ARBA00022679"/>
    </source>
</evidence>
<comment type="subunit">
    <text evidence="1">Homodimer.</text>
</comment>
<evidence type="ECO:0000256" key="8">
    <source>
        <dbReference type="ARBA" id="ARBA00048923"/>
    </source>
</evidence>
<dbReference type="PANTHER" id="PTHR43877">
    <property type="entry name" value="AMINOALKYLPHOSPHONATE N-ACETYLTRANSFERASE-RELATED-RELATED"/>
    <property type="match status" value="1"/>
</dbReference>
<keyword evidence="4 10" id="KW-0808">Transferase</keyword>
<dbReference type="InterPro" id="IPR016181">
    <property type="entry name" value="Acyl_CoA_acyltransferase"/>
</dbReference>
<reference evidence="10" key="1">
    <citation type="journal article" date="2020" name="mSystems">
        <title>Genome- and Community-Level Interaction Insights into Carbon Utilization and Element Cycling Functions of Hydrothermarchaeota in Hydrothermal Sediment.</title>
        <authorList>
            <person name="Zhou Z."/>
            <person name="Liu Y."/>
            <person name="Xu W."/>
            <person name="Pan J."/>
            <person name="Luo Z.H."/>
            <person name="Li M."/>
        </authorList>
    </citation>
    <scope>NUCLEOTIDE SEQUENCE [LARGE SCALE GENOMIC DNA]</scope>
    <source>
        <strain evidence="10">SpSt-524</strain>
    </source>
</reference>
<protein>
    <recommendedName>
        <fullName evidence="3">Aminoglycoside N(6')-acetyltransferase type 1</fullName>
        <ecNumber evidence="2">2.3.1.82</ecNumber>
    </recommendedName>
    <alternativeName>
        <fullName evidence="7">Aminoglycoside resistance protein</fullName>
    </alternativeName>
</protein>
<evidence type="ECO:0000256" key="2">
    <source>
        <dbReference type="ARBA" id="ARBA00012888"/>
    </source>
</evidence>
<comment type="catalytic activity">
    <reaction evidence="8">
        <text>kanamycin B + acetyl-CoA = N(6')-acetylkanamycin B + CoA + H(+)</text>
        <dbReference type="Rhea" id="RHEA:16449"/>
        <dbReference type="ChEBI" id="CHEBI:15378"/>
        <dbReference type="ChEBI" id="CHEBI:57287"/>
        <dbReference type="ChEBI" id="CHEBI:57288"/>
        <dbReference type="ChEBI" id="CHEBI:58390"/>
        <dbReference type="ChEBI" id="CHEBI:58549"/>
        <dbReference type="EC" id="2.3.1.82"/>
    </reaction>
</comment>
<dbReference type="CDD" id="cd04301">
    <property type="entry name" value="NAT_SF"/>
    <property type="match status" value="1"/>
</dbReference>
<name>A0A7C3H935_MEIRU</name>
<evidence type="ECO:0000259" key="9">
    <source>
        <dbReference type="PROSITE" id="PS51186"/>
    </source>
</evidence>
<keyword evidence="6" id="KW-0012">Acyltransferase</keyword>
<dbReference type="RefSeq" id="WP_409658829.1">
    <property type="nucleotide sequence ID" value="NZ_JBKBUW010000074.1"/>
</dbReference>
<proteinExistence type="predicted"/>
<evidence type="ECO:0000256" key="3">
    <source>
        <dbReference type="ARBA" id="ARBA00017677"/>
    </source>
</evidence>
<sequence length="143" mass="16184">MTIRPLQPQDLRAYFALRTALWPDSEADFELEVSKILNNHRLASFVAEQNGQLVGFVEVSLRDYAEGCESSPVGYLEGWYVAPKHRKTGIGRWLVQAAEDWARARGCSEMASDSELSNTPSHQAHARLGYQEVERIVCFRKSL</sequence>
<dbReference type="Pfam" id="PF00583">
    <property type="entry name" value="Acetyltransf_1"/>
    <property type="match status" value="1"/>
</dbReference>
<dbReference type="AlphaFoldDB" id="A0A7C3H935"/>
<dbReference type="InterPro" id="IPR050832">
    <property type="entry name" value="Bact_Acetyltransf"/>
</dbReference>
<dbReference type="Gene3D" id="3.40.630.30">
    <property type="match status" value="1"/>
</dbReference>
<dbReference type="GO" id="GO:0047663">
    <property type="term" value="F:aminoglycoside 6'-N-acetyltransferase activity"/>
    <property type="evidence" value="ECO:0007669"/>
    <property type="project" value="UniProtKB-EC"/>
</dbReference>
<dbReference type="InterPro" id="IPR024170">
    <property type="entry name" value="Aminoglycoside_N6-AcTrfrase"/>
</dbReference>
<dbReference type="PIRSF" id="PIRSF000452">
    <property type="entry name" value="6-N-acetyltransf"/>
    <property type="match status" value="1"/>
</dbReference>
<evidence type="ECO:0000256" key="1">
    <source>
        <dbReference type="ARBA" id="ARBA00011738"/>
    </source>
</evidence>
<dbReference type="SUPFAM" id="SSF55729">
    <property type="entry name" value="Acyl-CoA N-acyltransferases (Nat)"/>
    <property type="match status" value="1"/>
</dbReference>
<evidence type="ECO:0000256" key="6">
    <source>
        <dbReference type="ARBA" id="ARBA00023315"/>
    </source>
</evidence>
<evidence type="ECO:0000256" key="5">
    <source>
        <dbReference type="ARBA" id="ARBA00023251"/>
    </source>
</evidence>
<dbReference type="GO" id="GO:0046677">
    <property type="term" value="P:response to antibiotic"/>
    <property type="evidence" value="ECO:0007669"/>
    <property type="project" value="UniProtKB-KW"/>
</dbReference>
<feature type="domain" description="N-acetyltransferase" evidence="9">
    <location>
        <begin position="1"/>
        <end position="143"/>
    </location>
</feature>
<dbReference type="EC" id="2.3.1.82" evidence="2"/>
<organism evidence="10">
    <name type="scientific">Meiothermus ruber</name>
    <dbReference type="NCBI Taxonomy" id="277"/>
    <lineage>
        <taxon>Bacteria</taxon>
        <taxon>Thermotogati</taxon>
        <taxon>Deinococcota</taxon>
        <taxon>Deinococci</taxon>
        <taxon>Thermales</taxon>
        <taxon>Thermaceae</taxon>
        <taxon>Meiothermus</taxon>
    </lineage>
</organism>
<evidence type="ECO:0000256" key="7">
    <source>
        <dbReference type="ARBA" id="ARBA00029660"/>
    </source>
</evidence>
<dbReference type="InterPro" id="IPR000182">
    <property type="entry name" value="GNAT_dom"/>
</dbReference>